<dbReference type="Proteomes" id="UP000192923">
    <property type="component" value="Unassembled WGS sequence"/>
</dbReference>
<dbReference type="STRING" id="1760988.SAMN02949497_3528"/>
<gene>
    <name evidence="1" type="ORF">SAMN02949497_3528</name>
</gene>
<name>A0A1Y6D5K5_9GAMM</name>
<evidence type="ECO:0000313" key="1">
    <source>
        <dbReference type="EMBL" id="SMF96143.1"/>
    </source>
</evidence>
<protein>
    <submittedName>
        <fullName evidence="1">Uncharacterized protein</fullName>
    </submittedName>
</protein>
<organism evidence="1 2">
    <name type="scientific">Methylomagnum ishizawai</name>
    <dbReference type="NCBI Taxonomy" id="1760988"/>
    <lineage>
        <taxon>Bacteria</taxon>
        <taxon>Pseudomonadati</taxon>
        <taxon>Pseudomonadota</taxon>
        <taxon>Gammaproteobacteria</taxon>
        <taxon>Methylococcales</taxon>
        <taxon>Methylococcaceae</taxon>
        <taxon>Methylomagnum</taxon>
    </lineage>
</organism>
<reference evidence="1 2" key="1">
    <citation type="submission" date="2016-12" db="EMBL/GenBank/DDBJ databases">
        <authorList>
            <person name="Song W.-J."/>
            <person name="Kurnit D.M."/>
        </authorList>
    </citation>
    <scope>NUCLEOTIDE SEQUENCE [LARGE SCALE GENOMIC DNA]</scope>
    <source>
        <strain evidence="1 2">175</strain>
    </source>
</reference>
<sequence length="48" mass="5299">MKIPPINLWTVNQAWLLALALAIAPMKGAALRVGLRGKPEVEWPHEPT</sequence>
<dbReference type="AlphaFoldDB" id="A0A1Y6D5K5"/>
<evidence type="ECO:0000313" key="2">
    <source>
        <dbReference type="Proteomes" id="UP000192923"/>
    </source>
</evidence>
<keyword evidence="2" id="KW-1185">Reference proteome</keyword>
<accession>A0A1Y6D5K5</accession>
<dbReference type="EMBL" id="FXAM01000001">
    <property type="protein sequence ID" value="SMF96143.1"/>
    <property type="molecule type" value="Genomic_DNA"/>
</dbReference>
<proteinExistence type="predicted"/>
<dbReference type="RefSeq" id="WP_176225271.1">
    <property type="nucleotide sequence ID" value="NZ_FXAM01000001.1"/>
</dbReference>